<feature type="compositionally biased region" description="Low complexity" evidence="1">
    <location>
        <begin position="1"/>
        <end position="21"/>
    </location>
</feature>
<feature type="region of interest" description="Disordered" evidence="1">
    <location>
        <begin position="1"/>
        <end position="33"/>
    </location>
</feature>
<dbReference type="Proteomes" id="UP000199558">
    <property type="component" value="Unassembled WGS sequence"/>
</dbReference>
<dbReference type="Pfam" id="PF11706">
    <property type="entry name" value="zf-CGNR"/>
    <property type="match status" value="1"/>
</dbReference>
<dbReference type="AlphaFoldDB" id="A0A1A9BCI6"/>
<dbReference type="SUPFAM" id="SSF160904">
    <property type="entry name" value="Jann2411-like"/>
    <property type="match status" value="1"/>
</dbReference>
<evidence type="ECO:0000259" key="2">
    <source>
        <dbReference type="Pfam" id="PF11706"/>
    </source>
</evidence>
<name>A0A1A9BCI6_9ACTN</name>
<dbReference type="EMBL" id="FLRH01000003">
    <property type="protein sequence ID" value="SBT67220.1"/>
    <property type="molecule type" value="Genomic_DNA"/>
</dbReference>
<sequence length="222" mass="23804">MTPGLAGAVASPGVGSASPVGSRRRPERTGSVLPDETAVALVAAAALANTTTADDARPDDAALDRMAPLLDTGEGPVCGADDLRTLRGLRPRVRALWQTTEDGAACAVNDLLDEFDARPRLVNRGPWGYRLEVVPVDAPLATRFAISTSIAVADLLRRGEFRRLRSCARPTCHNVMVDLSKNRSRRYCEGRCGNRAAVSAYRSRLASGVADDRDPSRDLPRR</sequence>
<dbReference type="PANTHER" id="PTHR35525">
    <property type="entry name" value="BLL6575 PROTEIN"/>
    <property type="match status" value="1"/>
</dbReference>
<gene>
    <name evidence="3" type="ORF">GA0070622_4274</name>
</gene>
<protein>
    <submittedName>
        <fullName evidence="3">CGNR zinc finger domain-containing protein</fullName>
    </submittedName>
</protein>
<dbReference type="InterPro" id="IPR023286">
    <property type="entry name" value="ABATE_dom_sf"/>
</dbReference>
<dbReference type="STRING" id="946078.GA0070622_4274"/>
<evidence type="ECO:0000256" key="1">
    <source>
        <dbReference type="SAM" id="MobiDB-lite"/>
    </source>
</evidence>
<accession>A0A1A9BCI6</accession>
<keyword evidence="4" id="KW-1185">Reference proteome</keyword>
<dbReference type="InterPro" id="IPR021005">
    <property type="entry name" value="Znf_CGNR"/>
</dbReference>
<evidence type="ECO:0000313" key="3">
    <source>
        <dbReference type="EMBL" id="SBT67220.1"/>
    </source>
</evidence>
<reference evidence="4" key="1">
    <citation type="submission" date="2016-06" db="EMBL/GenBank/DDBJ databases">
        <authorList>
            <person name="Varghese N."/>
            <person name="Submissions Spin"/>
        </authorList>
    </citation>
    <scope>NUCLEOTIDE SEQUENCE [LARGE SCALE GENOMIC DNA]</scope>
    <source>
        <strain evidence="4">DSM 45794</strain>
    </source>
</reference>
<evidence type="ECO:0000313" key="4">
    <source>
        <dbReference type="Proteomes" id="UP000199558"/>
    </source>
</evidence>
<proteinExistence type="predicted"/>
<dbReference type="InterPro" id="IPR010852">
    <property type="entry name" value="ABATE"/>
</dbReference>
<organism evidence="3 4">
    <name type="scientific">Micromonospora sediminicola</name>
    <dbReference type="NCBI Taxonomy" id="946078"/>
    <lineage>
        <taxon>Bacteria</taxon>
        <taxon>Bacillati</taxon>
        <taxon>Actinomycetota</taxon>
        <taxon>Actinomycetes</taxon>
        <taxon>Micromonosporales</taxon>
        <taxon>Micromonosporaceae</taxon>
        <taxon>Micromonospora</taxon>
    </lineage>
</organism>
<feature type="domain" description="Zinc finger CGNR" evidence="2">
    <location>
        <begin position="163"/>
        <end position="204"/>
    </location>
</feature>
<dbReference type="Gene3D" id="1.10.3300.10">
    <property type="entry name" value="Jann2411-like domain"/>
    <property type="match status" value="1"/>
</dbReference>
<dbReference type="PANTHER" id="PTHR35525:SF3">
    <property type="entry name" value="BLL6575 PROTEIN"/>
    <property type="match status" value="1"/>
</dbReference>